<dbReference type="AlphaFoldDB" id="A0A934S3T2"/>
<dbReference type="RefSeq" id="WP_200267531.1">
    <property type="nucleotide sequence ID" value="NZ_JAENIJ010000003.1"/>
</dbReference>
<feature type="transmembrane region" description="Helical" evidence="1">
    <location>
        <begin position="21"/>
        <end position="40"/>
    </location>
</feature>
<keyword evidence="3" id="KW-1185">Reference proteome</keyword>
<keyword evidence="1" id="KW-1133">Transmembrane helix</keyword>
<gene>
    <name evidence="2" type="ORF">JIN85_03085</name>
</gene>
<evidence type="ECO:0000313" key="3">
    <source>
        <dbReference type="Proteomes" id="UP000603141"/>
    </source>
</evidence>
<organism evidence="2 3">
    <name type="scientific">Luteolibacter pohnpeiensis</name>
    <dbReference type="NCBI Taxonomy" id="454153"/>
    <lineage>
        <taxon>Bacteria</taxon>
        <taxon>Pseudomonadati</taxon>
        <taxon>Verrucomicrobiota</taxon>
        <taxon>Verrucomicrobiia</taxon>
        <taxon>Verrucomicrobiales</taxon>
        <taxon>Verrucomicrobiaceae</taxon>
        <taxon>Luteolibacter</taxon>
    </lineage>
</organism>
<sequence length="169" mass="18156">MNFTSPPPPRKSRQGATLIEAVIAVGVLAVAVPLIFATLAQSGESSLDAGAETRCSWVIPACVEELRAASYNQSQLLGEIPAGKEFSDISLAFSESGKALSKLDPAVYAQGIRDKRVRYIVSMTATLPEQENSTTSSATPIRQLRLRLEYPAAAPSGSRNKIDFYTRLP</sequence>
<keyword evidence="1" id="KW-0812">Transmembrane</keyword>
<dbReference type="EMBL" id="JAENIJ010000003">
    <property type="protein sequence ID" value="MBK1881383.1"/>
    <property type="molecule type" value="Genomic_DNA"/>
</dbReference>
<keyword evidence="1" id="KW-0472">Membrane</keyword>
<reference evidence="2" key="1">
    <citation type="submission" date="2021-01" db="EMBL/GenBank/DDBJ databases">
        <title>Modified the classification status of verrucomicrobia.</title>
        <authorList>
            <person name="Feng X."/>
        </authorList>
    </citation>
    <scope>NUCLEOTIDE SEQUENCE</scope>
    <source>
        <strain evidence="2">KCTC 22041</strain>
    </source>
</reference>
<proteinExistence type="predicted"/>
<evidence type="ECO:0000313" key="2">
    <source>
        <dbReference type="EMBL" id="MBK1881383.1"/>
    </source>
</evidence>
<dbReference type="Proteomes" id="UP000603141">
    <property type="component" value="Unassembled WGS sequence"/>
</dbReference>
<name>A0A934S3T2_9BACT</name>
<accession>A0A934S3T2</accession>
<evidence type="ECO:0000256" key="1">
    <source>
        <dbReference type="SAM" id="Phobius"/>
    </source>
</evidence>
<comment type="caution">
    <text evidence="2">The sequence shown here is derived from an EMBL/GenBank/DDBJ whole genome shotgun (WGS) entry which is preliminary data.</text>
</comment>
<protein>
    <submittedName>
        <fullName evidence="2">Uncharacterized protein</fullName>
    </submittedName>
</protein>